<dbReference type="Proteomes" id="UP001652582">
    <property type="component" value="Chromosome 3"/>
</dbReference>
<reference evidence="3" key="1">
    <citation type="submission" date="2025-08" db="UniProtKB">
        <authorList>
            <consortium name="RefSeq"/>
        </authorList>
    </citation>
    <scope>IDENTIFICATION</scope>
</reference>
<sequence length="169" mass="18921">MEHNTKETSNDKKLLNKAKSQYNEQSKASCNPVKHKSFNMNEAVRSLDIALGRLKKSKLVNGECIGNKISVCPGRSGADSMFIDSPQVNMSDVENTSVISMDFSHYELLRNVSEINCNSDDTLGNTTSKTFSSLSDITSKEEQLERYFRSAEIWNRNRKEAGSSGLRDN</sequence>
<dbReference type="GeneID" id="128199873"/>
<accession>A0ABM3M6Q4</accession>
<feature type="compositionally biased region" description="Polar residues" evidence="1">
    <location>
        <begin position="18"/>
        <end position="29"/>
    </location>
</feature>
<feature type="compositionally biased region" description="Basic and acidic residues" evidence="1">
    <location>
        <begin position="1"/>
        <end position="14"/>
    </location>
</feature>
<keyword evidence="2" id="KW-1185">Reference proteome</keyword>
<evidence type="ECO:0000256" key="1">
    <source>
        <dbReference type="SAM" id="MobiDB-lite"/>
    </source>
</evidence>
<dbReference type="RefSeq" id="XP_052747133.1">
    <property type="nucleotide sequence ID" value="XM_052891173.1"/>
</dbReference>
<organism evidence="2 3">
    <name type="scientific">Bicyclus anynana</name>
    <name type="common">Squinting bush brown butterfly</name>
    <dbReference type="NCBI Taxonomy" id="110368"/>
    <lineage>
        <taxon>Eukaryota</taxon>
        <taxon>Metazoa</taxon>
        <taxon>Ecdysozoa</taxon>
        <taxon>Arthropoda</taxon>
        <taxon>Hexapoda</taxon>
        <taxon>Insecta</taxon>
        <taxon>Pterygota</taxon>
        <taxon>Neoptera</taxon>
        <taxon>Endopterygota</taxon>
        <taxon>Lepidoptera</taxon>
        <taxon>Glossata</taxon>
        <taxon>Ditrysia</taxon>
        <taxon>Papilionoidea</taxon>
        <taxon>Nymphalidae</taxon>
        <taxon>Satyrinae</taxon>
        <taxon>Satyrini</taxon>
        <taxon>Mycalesina</taxon>
        <taxon>Bicyclus</taxon>
    </lineage>
</organism>
<evidence type="ECO:0000313" key="2">
    <source>
        <dbReference type="Proteomes" id="UP001652582"/>
    </source>
</evidence>
<proteinExistence type="predicted"/>
<feature type="region of interest" description="Disordered" evidence="1">
    <location>
        <begin position="1"/>
        <end position="30"/>
    </location>
</feature>
<evidence type="ECO:0000313" key="3">
    <source>
        <dbReference type="RefSeq" id="XP_052747133.1"/>
    </source>
</evidence>
<name>A0ABM3M6Q4_BICAN</name>
<gene>
    <name evidence="3" type="primary">LOC128199873</name>
</gene>
<protein>
    <submittedName>
        <fullName evidence="3">Uncharacterized protein LOC128199873</fullName>
    </submittedName>
</protein>